<feature type="region of interest" description="Disordered" evidence="1">
    <location>
        <begin position="228"/>
        <end position="258"/>
    </location>
</feature>
<feature type="compositionally biased region" description="Basic residues" evidence="1">
    <location>
        <begin position="660"/>
        <end position="670"/>
    </location>
</feature>
<reference evidence="2" key="2">
    <citation type="submission" date="2020-07" db="EMBL/GenBank/DDBJ databases">
        <authorList>
            <person name="Vera ALvarez R."/>
            <person name="Arias-Moreno D.M."/>
            <person name="Jimenez-Jacinto V."/>
            <person name="Jimenez-Bremont J.F."/>
            <person name="Swaminathan K."/>
            <person name="Moose S.P."/>
            <person name="Guerrero-Gonzalez M.L."/>
            <person name="Marino-Ramirez L."/>
            <person name="Landsman D."/>
            <person name="Rodriguez-Kessler M."/>
            <person name="Delgado-Sanchez P."/>
        </authorList>
    </citation>
    <scope>NUCLEOTIDE SEQUENCE</scope>
    <source>
        <tissue evidence="2">Cladode</tissue>
    </source>
</reference>
<feature type="region of interest" description="Disordered" evidence="1">
    <location>
        <begin position="86"/>
        <end position="110"/>
    </location>
</feature>
<dbReference type="AlphaFoldDB" id="A0A7C9A2P8"/>
<dbReference type="PANTHER" id="PTHR36376:SF1">
    <property type="entry name" value="OS09G0514700 PROTEIN"/>
    <property type="match status" value="1"/>
</dbReference>
<dbReference type="PANTHER" id="PTHR36376">
    <property type="entry name" value="OS09G0514700 PROTEIN"/>
    <property type="match status" value="1"/>
</dbReference>
<evidence type="ECO:0000313" key="2">
    <source>
        <dbReference type="EMBL" id="MBA4657879.1"/>
    </source>
</evidence>
<proteinExistence type="predicted"/>
<feature type="compositionally biased region" description="Basic and acidic residues" evidence="1">
    <location>
        <begin position="228"/>
        <end position="238"/>
    </location>
</feature>
<dbReference type="EMBL" id="GISG01198314">
    <property type="protein sequence ID" value="MBA4657879.1"/>
    <property type="molecule type" value="Transcribed_RNA"/>
</dbReference>
<organism evidence="2">
    <name type="scientific">Opuntia streptacantha</name>
    <name type="common">Prickly pear cactus</name>
    <name type="synonym">Opuntia cardona</name>
    <dbReference type="NCBI Taxonomy" id="393608"/>
    <lineage>
        <taxon>Eukaryota</taxon>
        <taxon>Viridiplantae</taxon>
        <taxon>Streptophyta</taxon>
        <taxon>Embryophyta</taxon>
        <taxon>Tracheophyta</taxon>
        <taxon>Spermatophyta</taxon>
        <taxon>Magnoliopsida</taxon>
        <taxon>eudicotyledons</taxon>
        <taxon>Gunneridae</taxon>
        <taxon>Pentapetalae</taxon>
        <taxon>Caryophyllales</taxon>
        <taxon>Cactineae</taxon>
        <taxon>Cactaceae</taxon>
        <taxon>Opuntioideae</taxon>
        <taxon>Opuntia</taxon>
    </lineage>
</organism>
<reference evidence="2" key="1">
    <citation type="journal article" date="2013" name="J. Plant Res.">
        <title>Effect of fungi and light on seed germination of three Opuntia species from semiarid lands of central Mexico.</title>
        <authorList>
            <person name="Delgado-Sanchez P."/>
            <person name="Jimenez-Bremont J.F."/>
            <person name="Guerrero-Gonzalez Mde L."/>
            <person name="Flores J."/>
        </authorList>
    </citation>
    <scope>NUCLEOTIDE SEQUENCE</scope>
    <source>
        <tissue evidence="2">Cladode</tissue>
    </source>
</reference>
<feature type="region of interest" description="Disordered" evidence="1">
    <location>
        <begin position="645"/>
        <end position="670"/>
    </location>
</feature>
<sequence length="670" mass="72300">MGEKKGEDLYCNFSRKDIQGLCKKYGLPANKSNFEMATSLILYLEKKNLNSRIMWEAARRDPCPSGTSALGVGAGMISIGDQRKDCRGAASHNGSGNKRHENQDVQQNDSQNCRGIVTSDKASENAGVLTHLHRDSINGVSLPENAFSSVVSSPVAARSSDFQFDVRSEDGIQLCVDLNSTLSDWIESMKSGVHVCQCHVVHGHRSQGLQEDVGLLCSKQMKISSLVDSDKEMNKGNSEDGSSPTTTGTGTQKQLGEPDVVEGSLCSAPLKSCSNAIFSLENTGAMQAMSQSMESDREKEVNGAKSCEREGSTVPTVSTLNAVTQIRTCNVLGKSCAPVYAGMSTNQVLDVGNDVYANSSVQQTNGLLNPPLKYMVPPSGSLEMKASTCTTLVHNVASPCGTGTSMDLADQLQFTENEQCGLLQSSQFHGNLHQLQSFGRADVRRYVTFSSKSGNIEDEHCGASVSCKSNGQVTGPPTHQATCHRENVSLSPSKRYGSLGIIHLTNNIETENGGFLCQGEPGQEAVDVRSSMVGIEREGAVLFPCRYGVALDLVVPEQYGVDRCILTCSNEVDQENYESQPATCVGNLGTSNVGDGKDSSECFDRDLMEKTCMRPPNSESNGELKRKREFNSIEDQSNCFNSDSRIARISKQSSGDAHASRRRSSRLFTK</sequence>
<evidence type="ECO:0000256" key="1">
    <source>
        <dbReference type="SAM" id="MobiDB-lite"/>
    </source>
</evidence>
<feature type="compositionally biased region" description="Polar residues" evidence="1">
    <location>
        <begin position="645"/>
        <end position="655"/>
    </location>
</feature>
<name>A0A7C9A2P8_OPUST</name>
<protein>
    <submittedName>
        <fullName evidence="2">Uncharacterized protein</fullName>
    </submittedName>
</protein>
<accession>A0A7C9A2P8</accession>